<dbReference type="Proteomes" id="UP001057402">
    <property type="component" value="Chromosome 8"/>
</dbReference>
<keyword evidence="2" id="KW-1185">Reference proteome</keyword>
<reference evidence="2" key="1">
    <citation type="journal article" date="2023" name="Front. Plant Sci.">
        <title>Chromosomal-level genome assembly of Melastoma candidum provides insights into trichome evolution.</title>
        <authorList>
            <person name="Zhong Y."/>
            <person name="Wu W."/>
            <person name="Sun C."/>
            <person name="Zou P."/>
            <person name="Liu Y."/>
            <person name="Dai S."/>
            <person name="Zhou R."/>
        </authorList>
    </citation>
    <scope>NUCLEOTIDE SEQUENCE [LARGE SCALE GENOMIC DNA]</scope>
</reference>
<comment type="caution">
    <text evidence="1">The sequence shown here is derived from an EMBL/GenBank/DDBJ whole genome shotgun (WGS) entry which is preliminary data.</text>
</comment>
<accession>A0ACB9N1K6</accession>
<proteinExistence type="predicted"/>
<evidence type="ECO:0000313" key="2">
    <source>
        <dbReference type="Proteomes" id="UP001057402"/>
    </source>
</evidence>
<dbReference type="EMBL" id="CM042887">
    <property type="protein sequence ID" value="KAI4330307.1"/>
    <property type="molecule type" value="Genomic_DNA"/>
</dbReference>
<organism evidence="1 2">
    <name type="scientific">Melastoma candidum</name>
    <dbReference type="NCBI Taxonomy" id="119954"/>
    <lineage>
        <taxon>Eukaryota</taxon>
        <taxon>Viridiplantae</taxon>
        <taxon>Streptophyta</taxon>
        <taxon>Embryophyta</taxon>
        <taxon>Tracheophyta</taxon>
        <taxon>Spermatophyta</taxon>
        <taxon>Magnoliopsida</taxon>
        <taxon>eudicotyledons</taxon>
        <taxon>Gunneridae</taxon>
        <taxon>Pentapetalae</taxon>
        <taxon>rosids</taxon>
        <taxon>malvids</taxon>
        <taxon>Myrtales</taxon>
        <taxon>Melastomataceae</taxon>
        <taxon>Melastomatoideae</taxon>
        <taxon>Melastomateae</taxon>
        <taxon>Melastoma</taxon>
    </lineage>
</organism>
<sequence>MIQELLGTPTLINGERKILPINGGIILEGTPNHPHPPIPPPFHPSLPSLVPPPSSAASTVPSALPGRVGATVDAPPTKNHSSNSSNSPSGSEHNQNLRCPRCDSSNTKFCYYNNYNLTQPRHFCKTCRRYWTKGGALRNVPIGGGCRKNKSSASSSSAVGSISSKSAGSKFKNLVSELGRPGLIPGFEHEILMPPNPVFWPAGPHNSHILSLLKGNTNPNPNTGMLPLPSFLPTKEEANLLGGNLMPEPCIPCHPGFTTRSLGIEQLGYLHHNHPQQENCVTIRGELQNSGMQSLFQRLRAPTGNNYFPESHGDLVTSRNQGNTGTSTTTTMSPISSSSPMLEAVPAVTSDLGYWNPAFSMSDLPANNGAYP</sequence>
<evidence type="ECO:0000313" key="1">
    <source>
        <dbReference type="EMBL" id="KAI4330307.1"/>
    </source>
</evidence>
<name>A0ACB9N1K6_9MYRT</name>
<gene>
    <name evidence="1" type="ORF">MLD38_028605</name>
</gene>
<protein>
    <submittedName>
        <fullName evidence="1">Uncharacterized protein</fullName>
    </submittedName>
</protein>